<feature type="transmembrane region" description="Helical" evidence="5">
    <location>
        <begin position="419"/>
        <end position="437"/>
    </location>
</feature>
<dbReference type="GO" id="GO:0016020">
    <property type="term" value="C:membrane"/>
    <property type="evidence" value="ECO:0007669"/>
    <property type="project" value="UniProtKB-SubCell"/>
</dbReference>
<feature type="transmembrane region" description="Helical" evidence="5">
    <location>
        <begin position="467"/>
        <end position="482"/>
    </location>
</feature>
<dbReference type="AlphaFoldDB" id="A0A0H4VH62"/>
<reference evidence="8 9" key="1">
    <citation type="submission" date="2015-01" db="EMBL/GenBank/DDBJ databases">
        <title>Rufibacter sp./DG31D/ whole genome sequencing.</title>
        <authorList>
            <person name="Kim M.K."/>
            <person name="Srinivasan S."/>
            <person name="Lee J.-J."/>
        </authorList>
    </citation>
    <scope>NUCLEOTIDE SEQUENCE [LARGE SCALE GENOMIC DNA]</scope>
    <source>
        <strain evidence="8 9">DG31D</strain>
    </source>
</reference>
<dbReference type="Pfam" id="PF12805">
    <property type="entry name" value="FUSC-like"/>
    <property type="match status" value="1"/>
</dbReference>
<feature type="transmembrane region" description="Helical" evidence="5">
    <location>
        <begin position="395"/>
        <end position="413"/>
    </location>
</feature>
<evidence type="ECO:0000259" key="7">
    <source>
        <dbReference type="Pfam" id="PF13515"/>
    </source>
</evidence>
<name>A0A0H4VH62_9BACT</name>
<evidence type="ECO:0000256" key="3">
    <source>
        <dbReference type="ARBA" id="ARBA00022989"/>
    </source>
</evidence>
<evidence type="ECO:0000313" key="8">
    <source>
        <dbReference type="EMBL" id="AKQ45020.1"/>
    </source>
</evidence>
<evidence type="ECO:0000259" key="6">
    <source>
        <dbReference type="Pfam" id="PF12805"/>
    </source>
</evidence>
<evidence type="ECO:0000256" key="2">
    <source>
        <dbReference type="ARBA" id="ARBA00022692"/>
    </source>
</evidence>
<keyword evidence="9" id="KW-1185">Reference proteome</keyword>
<accession>A0A0H4VH62</accession>
<protein>
    <submittedName>
        <fullName evidence="8">Membrane protein</fullName>
    </submittedName>
</protein>
<keyword evidence="3 5" id="KW-1133">Transmembrane helix</keyword>
<dbReference type="InterPro" id="IPR032692">
    <property type="entry name" value="YccS_N"/>
</dbReference>
<comment type="subcellular location">
    <subcellularLocation>
        <location evidence="1">Membrane</location>
        <topology evidence="1">Multi-pass membrane protein</topology>
    </subcellularLocation>
</comment>
<dbReference type="OrthoDB" id="8670769at2"/>
<sequence length="717" mass="80068">MNNKVRELQSFFYSQNFYDGIRTTIGVLIPSLLMAYLGHLQWGIAMSLGAIGASLADAPGPVLHKRNGMLACIALCTVVAALTGFARMNAVTLGLEILVLSFLCSMLQVYGMRASLIGLAALLVMILTMDHEMTPVQIVMYSGLVLVGGVWYLLLSLLSFQMMPYRPAQQALGECIREVAKFLRIKASFYQPQTDLEGEYKRLVTQQMVVSEKQDAVRELLFKSRQIVSESTDAGRGLVMTFVDLVDLYEQITAIHYDYTTIREKFGPTGILQEVSEVIEMLANELDNIGFAIQANLRHTNLVDLTQKLEGLKNRMDAVAGQEAGESTLVLKKIYVNLRTIAQRLADILSYANAKGVQHPSKVREQEFGLFVTKQKLDLGIFLNNLTLNSSIFRFSVRVAVVAVFAYTLTKLVPYGQHSYWVLLTVVFILKPAFSLTKQRNYQRVIGTLIGGIIGLAVLYLVKNDTALFFILLVFMTGFYSVQRLNYVLSVVLMTPFMLILFKFLGGGGFALLEERVVDTLVGCGIAFAATYLIFPNWESEQLAKFQVGVLRANLKYLQVLADGLSGKDIPELQYKLARKDVYVHSANLSAAFQRMVGEPKSKQLNSKRVYEFVVLNHVLSSYIATIASDKRKINAPHSKAFLRPVRRAINSLVEAIRQLDPEFTYPEQETTLQETAAPVALSKDDQLLAEQLEFIRKLCADILKQNPTKGIPLNPQ</sequence>
<dbReference type="PANTHER" id="PTHR31086">
    <property type="entry name" value="ALUMINUM-ACTIVATED MALATE TRANSPORTER 10"/>
    <property type="match status" value="1"/>
</dbReference>
<dbReference type="STRING" id="1379910.TH63_04245"/>
<dbReference type="InterPro" id="IPR049453">
    <property type="entry name" value="Memb_transporter_dom"/>
</dbReference>
<dbReference type="PATRIC" id="fig|1379910.4.peg.924"/>
<feature type="transmembrane region" description="Helical" evidence="5">
    <location>
        <begin position="32"/>
        <end position="56"/>
    </location>
</feature>
<proteinExistence type="predicted"/>
<evidence type="ECO:0000313" key="9">
    <source>
        <dbReference type="Proteomes" id="UP000036458"/>
    </source>
</evidence>
<dbReference type="EMBL" id="CP010777">
    <property type="protein sequence ID" value="AKQ45020.1"/>
    <property type="molecule type" value="Genomic_DNA"/>
</dbReference>
<feature type="transmembrane region" description="Helical" evidence="5">
    <location>
        <begin position="444"/>
        <end position="461"/>
    </location>
</feature>
<feature type="transmembrane region" description="Helical" evidence="5">
    <location>
        <begin position="68"/>
        <end position="86"/>
    </location>
</feature>
<feature type="domain" description="Integral membrane bound transporter" evidence="7">
    <location>
        <begin position="404"/>
        <end position="529"/>
    </location>
</feature>
<evidence type="ECO:0000256" key="4">
    <source>
        <dbReference type="ARBA" id="ARBA00023136"/>
    </source>
</evidence>
<evidence type="ECO:0000256" key="1">
    <source>
        <dbReference type="ARBA" id="ARBA00004141"/>
    </source>
</evidence>
<dbReference type="Proteomes" id="UP000036458">
    <property type="component" value="Chromosome"/>
</dbReference>
<dbReference type="Pfam" id="PF13515">
    <property type="entry name" value="FUSC_2"/>
    <property type="match status" value="1"/>
</dbReference>
<feature type="transmembrane region" description="Helical" evidence="5">
    <location>
        <begin position="487"/>
        <end position="505"/>
    </location>
</feature>
<gene>
    <name evidence="8" type="ORF">TH63_04245</name>
</gene>
<organism evidence="8 9">
    <name type="scientific">Rufibacter radiotolerans</name>
    <dbReference type="NCBI Taxonomy" id="1379910"/>
    <lineage>
        <taxon>Bacteria</taxon>
        <taxon>Pseudomonadati</taxon>
        <taxon>Bacteroidota</taxon>
        <taxon>Cytophagia</taxon>
        <taxon>Cytophagales</taxon>
        <taxon>Hymenobacteraceae</taxon>
        <taxon>Rufibacter</taxon>
    </lineage>
</organism>
<evidence type="ECO:0000256" key="5">
    <source>
        <dbReference type="SAM" id="Phobius"/>
    </source>
</evidence>
<dbReference type="KEGG" id="ruf:TH63_04245"/>
<feature type="domain" description="Integral membrane protein YccS N-terminal" evidence="6">
    <location>
        <begin position="69"/>
        <end position="345"/>
    </location>
</feature>
<keyword evidence="4 5" id="KW-0472">Membrane</keyword>
<dbReference type="RefSeq" id="WP_048919849.1">
    <property type="nucleotide sequence ID" value="NZ_CP010777.1"/>
</dbReference>
<keyword evidence="2 5" id="KW-0812">Transmembrane</keyword>
<feature type="transmembrane region" description="Helical" evidence="5">
    <location>
        <begin position="98"/>
        <end position="126"/>
    </location>
</feature>
<feature type="transmembrane region" description="Helical" evidence="5">
    <location>
        <begin position="138"/>
        <end position="160"/>
    </location>
</feature>